<dbReference type="AlphaFoldDB" id="A0A8D8Q6J8"/>
<evidence type="ECO:0000313" key="2">
    <source>
        <dbReference type="EMBL" id="CAG6626069.1"/>
    </source>
</evidence>
<keyword evidence="1" id="KW-0472">Membrane</keyword>
<feature type="transmembrane region" description="Helical" evidence="1">
    <location>
        <begin position="12"/>
        <end position="37"/>
    </location>
</feature>
<sequence>MMLENSLLFQMFLVMLVQFFSIVIGFVTSHTLVLWTIEFFQLGIRLVPHLVEIFAIQYDTIGNLIFGVGEESKIHSLVRSYPIPSDSHCRIGEILVTVGSVELFRYNCSWCWFDSLSTVLDVFVSLRLPLGWIVIVWYSVEVG</sequence>
<reference evidence="2" key="1">
    <citation type="submission" date="2021-05" db="EMBL/GenBank/DDBJ databases">
        <authorList>
            <person name="Alioto T."/>
            <person name="Alioto T."/>
            <person name="Gomez Garrido J."/>
        </authorList>
    </citation>
    <scope>NUCLEOTIDE SEQUENCE</scope>
</reference>
<protein>
    <submittedName>
        <fullName evidence="2">Uncharacterized protein</fullName>
    </submittedName>
</protein>
<keyword evidence="1" id="KW-0812">Transmembrane</keyword>
<name>A0A8D8Q6J8_9HEMI</name>
<accession>A0A8D8Q6J8</accession>
<dbReference type="EMBL" id="HBUF01061595">
    <property type="protein sequence ID" value="CAG6626069.1"/>
    <property type="molecule type" value="Transcribed_RNA"/>
</dbReference>
<organism evidence="2">
    <name type="scientific">Cacopsylla melanoneura</name>
    <dbReference type="NCBI Taxonomy" id="428564"/>
    <lineage>
        <taxon>Eukaryota</taxon>
        <taxon>Metazoa</taxon>
        <taxon>Ecdysozoa</taxon>
        <taxon>Arthropoda</taxon>
        <taxon>Hexapoda</taxon>
        <taxon>Insecta</taxon>
        <taxon>Pterygota</taxon>
        <taxon>Neoptera</taxon>
        <taxon>Paraneoptera</taxon>
        <taxon>Hemiptera</taxon>
        <taxon>Sternorrhyncha</taxon>
        <taxon>Psylloidea</taxon>
        <taxon>Psyllidae</taxon>
        <taxon>Psyllinae</taxon>
        <taxon>Cacopsylla</taxon>
    </lineage>
</organism>
<proteinExistence type="predicted"/>
<evidence type="ECO:0000256" key="1">
    <source>
        <dbReference type="SAM" id="Phobius"/>
    </source>
</evidence>
<keyword evidence="1" id="KW-1133">Transmembrane helix</keyword>